<proteinExistence type="predicted"/>
<dbReference type="Proteomes" id="UP000053144">
    <property type="component" value="Chromosome 8"/>
</dbReference>
<dbReference type="Gramene" id="KOM50719">
    <property type="protein sequence ID" value="KOM50719"/>
    <property type="gene ID" value="LR48_Vigan08g154600"/>
</dbReference>
<evidence type="ECO:0000256" key="1">
    <source>
        <dbReference type="SAM" id="MobiDB-lite"/>
    </source>
</evidence>
<dbReference type="EMBL" id="CM003378">
    <property type="protein sequence ID" value="KOM50719.1"/>
    <property type="molecule type" value="Genomic_DNA"/>
</dbReference>
<gene>
    <name evidence="2" type="ORF">LR48_Vigan08g154600</name>
</gene>
<sequence>MADHDIVFFMVKAQSIIEELKMFLEADSLEDTKKKVDKYYMVLIIHALHPNFDHLKDQLLTNHEVSSMETLITCLLRVPVPQTQDAHELAESSVMIATRGRGGREGQGHP</sequence>
<protein>
    <submittedName>
        <fullName evidence="2">Uncharacterized protein</fullName>
    </submittedName>
</protein>
<dbReference type="AlphaFoldDB" id="A0A0L9V7Q8"/>
<reference evidence="3" key="1">
    <citation type="journal article" date="2015" name="Proc. Natl. Acad. Sci. U.S.A.">
        <title>Genome sequencing of adzuki bean (Vigna angularis) provides insight into high starch and low fat accumulation and domestication.</title>
        <authorList>
            <person name="Yang K."/>
            <person name="Tian Z."/>
            <person name="Chen C."/>
            <person name="Luo L."/>
            <person name="Zhao B."/>
            <person name="Wang Z."/>
            <person name="Yu L."/>
            <person name="Li Y."/>
            <person name="Sun Y."/>
            <person name="Li W."/>
            <person name="Chen Y."/>
            <person name="Li Y."/>
            <person name="Zhang Y."/>
            <person name="Ai D."/>
            <person name="Zhao J."/>
            <person name="Shang C."/>
            <person name="Ma Y."/>
            <person name="Wu B."/>
            <person name="Wang M."/>
            <person name="Gao L."/>
            <person name="Sun D."/>
            <person name="Zhang P."/>
            <person name="Guo F."/>
            <person name="Wang W."/>
            <person name="Li Y."/>
            <person name="Wang J."/>
            <person name="Varshney R.K."/>
            <person name="Wang J."/>
            <person name="Ling H.Q."/>
            <person name="Wan P."/>
        </authorList>
    </citation>
    <scope>NUCLEOTIDE SEQUENCE</scope>
    <source>
        <strain evidence="3">cv. Jingnong 6</strain>
    </source>
</reference>
<evidence type="ECO:0000313" key="2">
    <source>
        <dbReference type="EMBL" id="KOM50719.1"/>
    </source>
</evidence>
<name>A0A0L9V7Q8_PHAAN</name>
<organism evidence="2 3">
    <name type="scientific">Phaseolus angularis</name>
    <name type="common">Azuki bean</name>
    <name type="synonym">Vigna angularis</name>
    <dbReference type="NCBI Taxonomy" id="3914"/>
    <lineage>
        <taxon>Eukaryota</taxon>
        <taxon>Viridiplantae</taxon>
        <taxon>Streptophyta</taxon>
        <taxon>Embryophyta</taxon>
        <taxon>Tracheophyta</taxon>
        <taxon>Spermatophyta</taxon>
        <taxon>Magnoliopsida</taxon>
        <taxon>eudicotyledons</taxon>
        <taxon>Gunneridae</taxon>
        <taxon>Pentapetalae</taxon>
        <taxon>rosids</taxon>
        <taxon>fabids</taxon>
        <taxon>Fabales</taxon>
        <taxon>Fabaceae</taxon>
        <taxon>Papilionoideae</taxon>
        <taxon>50 kb inversion clade</taxon>
        <taxon>NPAAA clade</taxon>
        <taxon>indigoferoid/millettioid clade</taxon>
        <taxon>Phaseoleae</taxon>
        <taxon>Vigna</taxon>
    </lineage>
</organism>
<feature type="region of interest" description="Disordered" evidence="1">
    <location>
        <begin position="89"/>
        <end position="110"/>
    </location>
</feature>
<evidence type="ECO:0000313" key="3">
    <source>
        <dbReference type="Proteomes" id="UP000053144"/>
    </source>
</evidence>
<accession>A0A0L9V7Q8</accession>